<name>A0A915JK81_ROMCU</name>
<organism evidence="1 2">
    <name type="scientific">Romanomermis culicivorax</name>
    <name type="common">Nematode worm</name>
    <dbReference type="NCBI Taxonomy" id="13658"/>
    <lineage>
        <taxon>Eukaryota</taxon>
        <taxon>Metazoa</taxon>
        <taxon>Ecdysozoa</taxon>
        <taxon>Nematoda</taxon>
        <taxon>Enoplea</taxon>
        <taxon>Dorylaimia</taxon>
        <taxon>Mermithida</taxon>
        <taxon>Mermithoidea</taxon>
        <taxon>Mermithidae</taxon>
        <taxon>Romanomermis</taxon>
    </lineage>
</organism>
<keyword evidence="1" id="KW-1185">Reference proteome</keyword>
<sequence length="72" mass="7867">MMAGNLLTAAAAGDYFSTSNLNTYLMQQQQQQPMSSSIDQYPVLNNLSSNFEASNNVAVGRPSFQMNCVQNL</sequence>
<protein>
    <submittedName>
        <fullName evidence="2">Uncharacterized protein</fullName>
    </submittedName>
</protein>
<reference evidence="2" key="1">
    <citation type="submission" date="2022-11" db="UniProtKB">
        <authorList>
            <consortium name="WormBaseParasite"/>
        </authorList>
    </citation>
    <scope>IDENTIFICATION</scope>
</reference>
<accession>A0A915JK81</accession>
<evidence type="ECO:0000313" key="2">
    <source>
        <dbReference type="WBParaSite" id="nRc.2.0.1.t26575-RA"/>
    </source>
</evidence>
<evidence type="ECO:0000313" key="1">
    <source>
        <dbReference type="Proteomes" id="UP000887565"/>
    </source>
</evidence>
<dbReference type="AlphaFoldDB" id="A0A915JK81"/>
<dbReference type="WBParaSite" id="nRc.2.0.1.t26575-RA">
    <property type="protein sequence ID" value="nRc.2.0.1.t26575-RA"/>
    <property type="gene ID" value="nRc.2.0.1.g26575"/>
</dbReference>
<proteinExistence type="predicted"/>
<dbReference type="Proteomes" id="UP000887565">
    <property type="component" value="Unplaced"/>
</dbReference>